<accession>A0A1V9V9L7</accession>
<evidence type="ECO:0000256" key="1">
    <source>
        <dbReference type="SAM" id="Phobius"/>
    </source>
</evidence>
<sequence>MATLLKNLYSQEFIEKLSISLQDKYKNFKKDEFKKAIFTNAWEDFELKQRMRHISKTLKVFLPFSYKEQIEILIEVKKDFKAASYTCEFIAFETSFTYFKSFLQLSPHSIASITLKAFFLVLLLSFSICLSTSSIEIPALYG</sequence>
<keyword evidence="1" id="KW-0472">Membrane</keyword>
<organism evidence="2 3">
    <name type="scientific">Aliarcobacter cryaerophilus</name>
    <dbReference type="NCBI Taxonomy" id="28198"/>
    <lineage>
        <taxon>Bacteria</taxon>
        <taxon>Pseudomonadati</taxon>
        <taxon>Campylobacterota</taxon>
        <taxon>Epsilonproteobacteria</taxon>
        <taxon>Campylobacterales</taxon>
        <taxon>Arcobacteraceae</taxon>
        <taxon>Aliarcobacter</taxon>
    </lineage>
</organism>
<comment type="caution">
    <text evidence="2">The sequence shown here is derived from an EMBL/GenBank/DDBJ whole genome shotgun (WGS) entry which is preliminary data.</text>
</comment>
<dbReference type="Proteomes" id="UP000192599">
    <property type="component" value="Unassembled WGS sequence"/>
</dbReference>
<name>A0A1V9V9L7_9BACT</name>
<dbReference type="AlphaFoldDB" id="A0A1V9V9L7"/>
<evidence type="ECO:0000313" key="2">
    <source>
        <dbReference type="EMBL" id="OQR40692.1"/>
    </source>
</evidence>
<protein>
    <submittedName>
        <fullName evidence="2">Uncharacterized protein</fullName>
    </submittedName>
</protein>
<keyword evidence="1" id="KW-1133">Transmembrane helix</keyword>
<gene>
    <name evidence="2" type="ORF">AS859_10165</name>
</gene>
<proteinExistence type="predicted"/>
<keyword evidence="1" id="KW-0812">Transmembrane</keyword>
<dbReference type="EMBL" id="LNTC01000250">
    <property type="protein sequence ID" value="OQR40692.1"/>
    <property type="molecule type" value="Genomic_DNA"/>
</dbReference>
<feature type="non-terminal residue" evidence="2">
    <location>
        <position position="142"/>
    </location>
</feature>
<feature type="transmembrane region" description="Helical" evidence="1">
    <location>
        <begin position="117"/>
        <end position="141"/>
    </location>
</feature>
<evidence type="ECO:0000313" key="3">
    <source>
        <dbReference type="Proteomes" id="UP000192599"/>
    </source>
</evidence>
<reference evidence="2 3" key="1">
    <citation type="submission" date="2017-04" db="EMBL/GenBank/DDBJ databases">
        <title>Accumulation and expression of multiple antibiotic resistance genes in Arcobacter cryaerophilus that thrives in sewage.</title>
        <authorList>
            <person name="Millar J.A."/>
            <person name="Raghavan R."/>
        </authorList>
    </citation>
    <scope>NUCLEOTIDE SEQUENCE [LARGE SCALE GENOMIC DNA]</scope>
    <source>
        <strain evidence="2 3">AZT-1</strain>
    </source>
</reference>